<feature type="region of interest" description="Disordered" evidence="1">
    <location>
        <begin position="1"/>
        <end position="22"/>
    </location>
</feature>
<accession>A0AAV4ABI8</accession>
<dbReference type="Proteomes" id="UP000735302">
    <property type="component" value="Unassembled WGS sequence"/>
</dbReference>
<evidence type="ECO:0000256" key="1">
    <source>
        <dbReference type="SAM" id="MobiDB-lite"/>
    </source>
</evidence>
<comment type="caution">
    <text evidence="2">The sequence shown here is derived from an EMBL/GenBank/DDBJ whole genome shotgun (WGS) entry which is preliminary data.</text>
</comment>
<gene>
    <name evidence="2" type="ORF">PoB_003030900</name>
</gene>
<organism evidence="2 3">
    <name type="scientific">Plakobranchus ocellatus</name>
    <dbReference type="NCBI Taxonomy" id="259542"/>
    <lineage>
        <taxon>Eukaryota</taxon>
        <taxon>Metazoa</taxon>
        <taxon>Spiralia</taxon>
        <taxon>Lophotrochozoa</taxon>
        <taxon>Mollusca</taxon>
        <taxon>Gastropoda</taxon>
        <taxon>Heterobranchia</taxon>
        <taxon>Euthyneura</taxon>
        <taxon>Panpulmonata</taxon>
        <taxon>Sacoglossa</taxon>
        <taxon>Placobranchoidea</taxon>
        <taxon>Plakobranchidae</taxon>
        <taxon>Plakobranchus</taxon>
    </lineage>
</organism>
<dbReference type="EMBL" id="BLXT01003731">
    <property type="protein sequence ID" value="GFO03804.1"/>
    <property type="molecule type" value="Genomic_DNA"/>
</dbReference>
<proteinExistence type="predicted"/>
<dbReference type="AlphaFoldDB" id="A0AAV4ABI8"/>
<keyword evidence="3" id="KW-1185">Reference proteome</keyword>
<evidence type="ECO:0000313" key="2">
    <source>
        <dbReference type="EMBL" id="GFO03804.1"/>
    </source>
</evidence>
<sequence length="71" mass="7886">MHLRRLDQGQHQGLPPTVPWYQSAGSDLPFHSDRLNNSAGILPFWCPKLGARSSRIPGSPDPQIPAHCNYP</sequence>
<protein>
    <submittedName>
        <fullName evidence="2">Uncharacterized protein</fullName>
    </submittedName>
</protein>
<name>A0AAV4ABI8_9GAST</name>
<reference evidence="2 3" key="1">
    <citation type="journal article" date="2021" name="Elife">
        <title>Chloroplast acquisition without the gene transfer in kleptoplastic sea slugs, Plakobranchus ocellatus.</title>
        <authorList>
            <person name="Maeda T."/>
            <person name="Takahashi S."/>
            <person name="Yoshida T."/>
            <person name="Shimamura S."/>
            <person name="Takaki Y."/>
            <person name="Nagai Y."/>
            <person name="Toyoda A."/>
            <person name="Suzuki Y."/>
            <person name="Arimoto A."/>
            <person name="Ishii H."/>
            <person name="Satoh N."/>
            <person name="Nishiyama T."/>
            <person name="Hasebe M."/>
            <person name="Maruyama T."/>
            <person name="Minagawa J."/>
            <person name="Obokata J."/>
            <person name="Shigenobu S."/>
        </authorList>
    </citation>
    <scope>NUCLEOTIDE SEQUENCE [LARGE SCALE GENOMIC DNA]</scope>
</reference>
<evidence type="ECO:0000313" key="3">
    <source>
        <dbReference type="Proteomes" id="UP000735302"/>
    </source>
</evidence>